<name>F2Q4E4_TRIEC</name>
<dbReference type="VEuPathDB" id="FungiDB:TEQG_07925"/>
<gene>
    <name evidence="1" type="ORF">TEQG_07925</name>
</gene>
<keyword evidence="2" id="KW-1185">Reference proteome</keyword>
<dbReference type="Proteomes" id="UP000009169">
    <property type="component" value="Unassembled WGS sequence"/>
</dbReference>
<evidence type="ECO:0000313" key="2">
    <source>
        <dbReference type="Proteomes" id="UP000009169"/>
    </source>
</evidence>
<dbReference type="AlphaFoldDB" id="F2Q4E4"/>
<accession>F2Q4E4</accession>
<dbReference type="EMBL" id="DS995792">
    <property type="protein sequence ID" value="EGE09012.1"/>
    <property type="molecule type" value="Genomic_DNA"/>
</dbReference>
<reference evidence="2" key="1">
    <citation type="journal article" date="2012" name="MBio">
        <title>Comparative genome analysis of Trichophyton rubrum and related dermatophytes reveals candidate genes involved in infection.</title>
        <authorList>
            <person name="Martinez D.A."/>
            <person name="Oliver B.G."/>
            <person name="Graeser Y."/>
            <person name="Goldberg J.M."/>
            <person name="Li W."/>
            <person name="Martinez-Rossi N.M."/>
            <person name="Monod M."/>
            <person name="Shelest E."/>
            <person name="Barton R.C."/>
            <person name="Birch E."/>
            <person name="Brakhage A.A."/>
            <person name="Chen Z."/>
            <person name="Gurr S.J."/>
            <person name="Heiman D."/>
            <person name="Heitman J."/>
            <person name="Kosti I."/>
            <person name="Rossi A."/>
            <person name="Saif S."/>
            <person name="Samalova M."/>
            <person name="Saunders C.W."/>
            <person name="Shea T."/>
            <person name="Summerbell R.C."/>
            <person name="Xu J."/>
            <person name="Young S."/>
            <person name="Zeng Q."/>
            <person name="Birren B.W."/>
            <person name="Cuomo C.A."/>
            <person name="White T.C."/>
        </authorList>
    </citation>
    <scope>NUCLEOTIDE SEQUENCE [LARGE SCALE GENOMIC DNA]</scope>
    <source>
        <strain evidence="2">ATCC MYA-4606 / CBS 127.97</strain>
    </source>
</reference>
<dbReference type="HOGENOM" id="CLU_2028361_0_0_1"/>
<organism evidence="1 2">
    <name type="scientific">Trichophyton equinum (strain ATCC MYA-4606 / CBS 127.97)</name>
    <name type="common">Horse ringworm fungus</name>
    <dbReference type="NCBI Taxonomy" id="559882"/>
    <lineage>
        <taxon>Eukaryota</taxon>
        <taxon>Fungi</taxon>
        <taxon>Dikarya</taxon>
        <taxon>Ascomycota</taxon>
        <taxon>Pezizomycotina</taxon>
        <taxon>Eurotiomycetes</taxon>
        <taxon>Eurotiomycetidae</taxon>
        <taxon>Onygenales</taxon>
        <taxon>Arthrodermataceae</taxon>
        <taxon>Trichophyton</taxon>
    </lineage>
</organism>
<sequence>MPKLNIAHLSRLGPRTSDLAAFVGKVKVKVKVPGIVLACPRKPQECLGCSARALGVQQQPNCLTKPQGRLGLENAAASLDAGGGRAWRRSVGVGITTQVRVALHLAERGQQGARVAIYSLAF</sequence>
<evidence type="ECO:0000313" key="1">
    <source>
        <dbReference type="EMBL" id="EGE09012.1"/>
    </source>
</evidence>
<protein>
    <submittedName>
        <fullName evidence="1">Uncharacterized protein</fullName>
    </submittedName>
</protein>
<proteinExistence type="predicted"/>